<gene>
    <name evidence="7" type="primary">110680287</name>
</gene>
<dbReference type="InterPro" id="IPR001747">
    <property type="entry name" value="Vitellogenin_N"/>
</dbReference>
<dbReference type="InterPro" id="IPR015819">
    <property type="entry name" value="Lipid_transp_b-sht_shell"/>
</dbReference>
<keyword evidence="8" id="KW-1185">Reference proteome</keyword>
<evidence type="ECO:0000256" key="4">
    <source>
        <dbReference type="ARBA" id="ARBA00023180"/>
    </source>
</evidence>
<dbReference type="EnsemblMetazoa" id="AAEL025324-RA">
    <property type="protein sequence ID" value="AAEL025324-PA"/>
    <property type="gene ID" value="AAEL025324"/>
</dbReference>
<dbReference type="PANTHER" id="PTHR23345">
    <property type="entry name" value="VITELLOGENIN-RELATED"/>
    <property type="match status" value="1"/>
</dbReference>
<accession>A0A903VNT3</accession>
<evidence type="ECO:0000256" key="2">
    <source>
        <dbReference type="ARBA" id="ARBA00022761"/>
    </source>
</evidence>
<dbReference type="InterPro" id="IPR015816">
    <property type="entry name" value="Vitellinogen_b-sht_N"/>
</dbReference>
<dbReference type="SUPFAM" id="SSF48431">
    <property type="entry name" value="Lipovitellin-phosvitin complex, superhelical domain"/>
    <property type="match status" value="1"/>
</dbReference>
<dbReference type="InterPro" id="IPR050733">
    <property type="entry name" value="Vitellogenin/Apolipophorin"/>
</dbReference>
<evidence type="ECO:0000256" key="5">
    <source>
        <dbReference type="PROSITE-ProRule" id="PRU00557"/>
    </source>
</evidence>
<keyword evidence="2" id="KW-0758">Storage protein</keyword>
<reference evidence="7" key="2">
    <citation type="submission" date="2022-10" db="UniProtKB">
        <authorList>
            <consortium name="EnsemblMetazoa"/>
        </authorList>
    </citation>
    <scope>IDENTIFICATION</scope>
    <source>
        <strain evidence="7">LVP_AGWG</strain>
    </source>
</reference>
<dbReference type="PROSITE" id="PS51211">
    <property type="entry name" value="VITELLOGENIN"/>
    <property type="match status" value="1"/>
</dbReference>
<dbReference type="GO" id="GO:0005319">
    <property type="term" value="F:lipid transporter activity"/>
    <property type="evidence" value="ECO:0007669"/>
    <property type="project" value="InterPro"/>
</dbReference>
<proteinExistence type="predicted"/>
<reference evidence="8" key="1">
    <citation type="submission" date="2017-06" db="EMBL/GenBank/DDBJ databases">
        <title>Aedes aegypti genome working group (AGWG) sequencing and assembly.</title>
        <authorList>
            <consortium name="Aedes aegypti Genome Working Group (AGWG)"/>
            <person name="Matthews B.J."/>
        </authorList>
    </citation>
    <scope>NUCLEOTIDE SEQUENCE [LARGE SCALE GENOMIC DNA]</scope>
    <source>
        <strain evidence="8">LVP_AGWG</strain>
    </source>
</reference>
<dbReference type="SUPFAM" id="SSF56968">
    <property type="entry name" value="Lipovitellin-phosvitin complex, beta-sheet shell regions"/>
    <property type="match status" value="1"/>
</dbReference>
<evidence type="ECO:0000256" key="3">
    <source>
        <dbReference type="ARBA" id="ARBA00023157"/>
    </source>
</evidence>
<name>A0A903VNT3_AEDAE</name>
<sequence length="422" mass="48384">MDPLKDPRICGRPQCHETNNKFRYQQHRLYKYDYAMNVKTQFSGSGENSSELHLIAAVEIDFPKPCQGLLKLHSIEVRDRPLPVVEEQDFEYGADYVEPPPEVELHPKSDAIAEDLMRFELKFAFHDGVVGEICHEEEEPVWTLNLKRGILSSFQNSMPRFDIDYHTTETDVSGVCDVTYTMSGSKETSLSIRKTKDIDSCKRRYKTNSLIQTVPYEFRPGNALFQHIRSGGITSLFDFYFQNYVAWPILNSTSYCNISVDNFVYKEAICYERHQLVPFSNGQAGAVTESFSKLTLADEESYSPEEQTPDDDYEIQKRSSLIYDHTPSVRDSHDEIKASRELLKELCRQGFPDIQRNFPDVFLSFLSTTRVLSFTALSQLLYRSKSICENGKNHVLESLPYIGSPASVTLMKDQIVKESNTS</sequence>
<organism evidence="7 8">
    <name type="scientific">Aedes aegypti</name>
    <name type="common">Yellowfever mosquito</name>
    <name type="synonym">Culex aegypti</name>
    <dbReference type="NCBI Taxonomy" id="7159"/>
    <lineage>
        <taxon>Eukaryota</taxon>
        <taxon>Metazoa</taxon>
        <taxon>Ecdysozoa</taxon>
        <taxon>Arthropoda</taxon>
        <taxon>Hexapoda</taxon>
        <taxon>Insecta</taxon>
        <taxon>Pterygota</taxon>
        <taxon>Neoptera</taxon>
        <taxon>Endopterygota</taxon>
        <taxon>Diptera</taxon>
        <taxon>Nematocera</taxon>
        <taxon>Culicoidea</taxon>
        <taxon>Culicidae</taxon>
        <taxon>Culicinae</taxon>
        <taxon>Aedini</taxon>
        <taxon>Aedes</taxon>
        <taxon>Stegomyia</taxon>
    </lineage>
</organism>
<dbReference type="Gene3D" id="2.30.230.10">
    <property type="entry name" value="Lipovitellin, beta-sheet shell regions, chain A"/>
    <property type="match status" value="1"/>
</dbReference>
<dbReference type="Pfam" id="PF01347">
    <property type="entry name" value="Vitellogenin_N"/>
    <property type="match status" value="2"/>
</dbReference>
<evidence type="ECO:0000259" key="6">
    <source>
        <dbReference type="PROSITE" id="PS51211"/>
    </source>
</evidence>
<dbReference type="Proteomes" id="UP000008820">
    <property type="component" value="Unassembled WGS sequence"/>
</dbReference>
<dbReference type="Gene3D" id="1.25.10.20">
    <property type="entry name" value="Vitellinogen, superhelical"/>
    <property type="match status" value="1"/>
</dbReference>
<comment type="caution">
    <text evidence="5">Lacks conserved residue(s) required for the propagation of feature annotation.</text>
</comment>
<keyword evidence="4" id="KW-0325">Glycoprotein</keyword>
<evidence type="ECO:0000256" key="1">
    <source>
        <dbReference type="ARBA" id="ARBA00022729"/>
    </source>
</evidence>
<protein>
    <recommendedName>
        <fullName evidence="6">Vitellogenin domain-containing protein</fullName>
    </recommendedName>
</protein>
<evidence type="ECO:0000313" key="8">
    <source>
        <dbReference type="Proteomes" id="UP000008820"/>
    </source>
</evidence>
<feature type="domain" description="Vitellogenin" evidence="6">
    <location>
        <begin position="24"/>
        <end position="422"/>
    </location>
</feature>
<keyword evidence="3" id="KW-1015">Disulfide bond</keyword>
<dbReference type="InterPro" id="IPR011030">
    <property type="entry name" value="Lipovitellin_superhlx_dom"/>
</dbReference>
<dbReference type="PANTHER" id="PTHR23345:SF15">
    <property type="entry name" value="VITELLOGENIN 1-RELATED"/>
    <property type="match status" value="1"/>
</dbReference>
<keyword evidence="1" id="KW-0732">Signal</keyword>
<dbReference type="OrthoDB" id="6484170at2759"/>
<evidence type="ECO:0000313" key="7">
    <source>
        <dbReference type="EnsemblMetazoa" id="AAEL025324-PA"/>
    </source>
</evidence>
<dbReference type="AlphaFoldDB" id="A0A903VNT3"/>